<evidence type="ECO:0000256" key="1">
    <source>
        <dbReference type="ARBA" id="ARBA00004613"/>
    </source>
</evidence>
<evidence type="ECO:0000256" key="4">
    <source>
        <dbReference type="SAM" id="SignalP"/>
    </source>
</evidence>
<gene>
    <name evidence="5" type="primary">y_4</name>
    <name evidence="5" type="ORF">g.12773</name>
</gene>
<comment type="subcellular location">
    <subcellularLocation>
        <location evidence="1">Secreted</location>
    </subcellularLocation>
</comment>
<feature type="signal peptide" evidence="4">
    <location>
        <begin position="1"/>
        <end position="21"/>
    </location>
</feature>
<evidence type="ECO:0000256" key="2">
    <source>
        <dbReference type="ARBA" id="ARBA00009127"/>
    </source>
</evidence>
<dbReference type="GO" id="GO:0005576">
    <property type="term" value="C:extracellular region"/>
    <property type="evidence" value="ECO:0007669"/>
    <property type="project" value="UniProtKB-SubCell"/>
</dbReference>
<keyword evidence="3" id="KW-0964">Secreted</keyword>
<protein>
    <submittedName>
        <fullName evidence="5">Protein yellow</fullName>
    </submittedName>
</protein>
<dbReference type="Pfam" id="PF03022">
    <property type="entry name" value="MRJP"/>
    <property type="match status" value="1"/>
</dbReference>
<keyword evidence="4" id="KW-0732">Signal</keyword>
<dbReference type="PANTHER" id="PTHR10009">
    <property type="entry name" value="PROTEIN YELLOW-RELATED"/>
    <property type="match status" value="1"/>
</dbReference>
<dbReference type="InterPro" id="IPR017996">
    <property type="entry name" value="MRJP/yellow-related"/>
</dbReference>
<dbReference type="SUPFAM" id="SSF51004">
    <property type="entry name" value="C-terminal (heme d1) domain of cytochrome cd1-nitrite reductase"/>
    <property type="match status" value="1"/>
</dbReference>
<sequence length="384" mass="42492">MTVGTTIFLILLARVSWLAAAAKYGTFLLSGSNLEWPSVTEESSDILYGRYEPRKILVHGFQMDDERAYVTMPRFAKSGVPWSLGVFRLDVSDFEPDIRPYPDYGNHGSRCGGGRACMVNVIDVYIETGVLWALDTGTVNVLWKPLRLGPAQLIAVNLTTDAVIGATDLSTVTWPDSVVEHVVAARTSCGRLHVYVSDVGRHKIIVYDVDARRLHTIRLPETIPVECHRRAVLYLAPVTVAGRAYVYFTYRHSGYVYALDAWSQESVAHGAVFEVGVKPVVMHVLGSDRGTNVYFRTASGGTDVWSWDVNRPLEVRSFVLVHRSYLYLTPTAVVAGWRDAVWTVESNYDEYTAGNVDCTGPRTLLRPLNGGGAAADDCNEIVLQ</sequence>
<name>A0A2S2PAI7_SCHGA</name>
<evidence type="ECO:0000313" key="5">
    <source>
        <dbReference type="EMBL" id="MBY26459.1"/>
    </source>
</evidence>
<dbReference type="EMBL" id="GGMR01013840">
    <property type="protein sequence ID" value="MBY26459.1"/>
    <property type="molecule type" value="Transcribed_RNA"/>
</dbReference>
<organism evidence="5">
    <name type="scientific">Schizaphis graminum</name>
    <name type="common">Green bug aphid</name>
    <dbReference type="NCBI Taxonomy" id="13262"/>
    <lineage>
        <taxon>Eukaryota</taxon>
        <taxon>Metazoa</taxon>
        <taxon>Ecdysozoa</taxon>
        <taxon>Arthropoda</taxon>
        <taxon>Hexapoda</taxon>
        <taxon>Insecta</taxon>
        <taxon>Pterygota</taxon>
        <taxon>Neoptera</taxon>
        <taxon>Paraneoptera</taxon>
        <taxon>Hemiptera</taxon>
        <taxon>Sternorrhyncha</taxon>
        <taxon>Aphidomorpha</taxon>
        <taxon>Aphidoidea</taxon>
        <taxon>Aphididae</taxon>
        <taxon>Aphidini</taxon>
        <taxon>Schizaphis</taxon>
    </lineage>
</organism>
<dbReference type="InterPro" id="IPR011042">
    <property type="entry name" value="6-blade_b-propeller_TolB-like"/>
</dbReference>
<proteinExistence type="inferred from homology"/>
<accession>A0A2S2PAI7</accession>
<evidence type="ECO:0000256" key="3">
    <source>
        <dbReference type="ARBA" id="ARBA00022525"/>
    </source>
</evidence>
<dbReference type="Gene3D" id="2.120.10.30">
    <property type="entry name" value="TolB, C-terminal domain"/>
    <property type="match status" value="1"/>
</dbReference>
<feature type="chain" id="PRO_5015478845" evidence="4">
    <location>
        <begin position="22"/>
        <end position="384"/>
    </location>
</feature>
<dbReference type="AlphaFoldDB" id="A0A2S2PAI7"/>
<dbReference type="PANTHER" id="PTHR10009:SF6">
    <property type="entry name" value="FI16876P1"/>
    <property type="match status" value="1"/>
</dbReference>
<reference evidence="5" key="1">
    <citation type="submission" date="2018-04" db="EMBL/GenBank/DDBJ databases">
        <title>Transcriptome of Schizaphis graminum biotype I.</title>
        <authorList>
            <person name="Scully E.D."/>
            <person name="Geib S.M."/>
            <person name="Palmer N.A."/>
            <person name="Koch K."/>
            <person name="Bradshaw J."/>
            <person name="Heng-Moss T."/>
            <person name="Sarath G."/>
        </authorList>
    </citation>
    <scope>NUCLEOTIDE SEQUENCE</scope>
</reference>
<dbReference type="InterPro" id="IPR011048">
    <property type="entry name" value="Haem_d1_sf"/>
</dbReference>
<comment type="similarity">
    <text evidence="2">Belongs to the major royal jelly protein family.</text>
</comment>